<evidence type="ECO:0000259" key="10">
    <source>
        <dbReference type="PROSITE" id="PS50109"/>
    </source>
</evidence>
<dbReference type="InterPro" id="IPR036061">
    <property type="entry name" value="CheW-like_dom_sf"/>
</dbReference>
<dbReference type="Pfam" id="PF01627">
    <property type="entry name" value="Hpt"/>
    <property type="match status" value="1"/>
</dbReference>
<dbReference type="Gene3D" id="1.20.120.160">
    <property type="entry name" value="HPT domain"/>
    <property type="match status" value="1"/>
</dbReference>
<feature type="domain" description="Response regulatory" evidence="11">
    <location>
        <begin position="642"/>
        <end position="759"/>
    </location>
</feature>
<dbReference type="InterPro" id="IPR036097">
    <property type="entry name" value="HisK_dim/P_sf"/>
</dbReference>
<feature type="domain" description="CheW-like" evidence="12">
    <location>
        <begin position="481"/>
        <end position="621"/>
    </location>
</feature>
<evidence type="ECO:0000256" key="7">
    <source>
        <dbReference type="PROSITE-ProRule" id="PRU00110"/>
    </source>
</evidence>
<organism evidence="14 15">
    <name type="scientific">Leptolyngbya cf. ectocarpi LEGE 11479</name>
    <dbReference type="NCBI Taxonomy" id="1828722"/>
    <lineage>
        <taxon>Bacteria</taxon>
        <taxon>Bacillati</taxon>
        <taxon>Cyanobacteriota</taxon>
        <taxon>Cyanophyceae</taxon>
        <taxon>Leptolyngbyales</taxon>
        <taxon>Leptolyngbyaceae</taxon>
        <taxon>Leptolyngbya group</taxon>
        <taxon>Leptolyngbya</taxon>
    </lineage>
</organism>
<name>A0A928X263_LEPEC</name>
<accession>A0A928X263</accession>
<keyword evidence="6" id="KW-0902">Two-component regulatory system</keyword>
<evidence type="ECO:0000313" key="15">
    <source>
        <dbReference type="Proteomes" id="UP000615026"/>
    </source>
</evidence>
<proteinExistence type="predicted"/>
<dbReference type="FunFam" id="3.30.565.10:FF:000016">
    <property type="entry name" value="Chemotaxis protein CheA, putative"/>
    <property type="match status" value="1"/>
</dbReference>
<dbReference type="SMART" id="SM01231">
    <property type="entry name" value="H-kinase_dim"/>
    <property type="match status" value="1"/>
</dbReference>
<dbReference type="SMART" id="SM00387">
    <property type="entry name" value="HATPase_c"/>
    <property type="match status" value="1"/>
</dbReference>
<dbReference type="InterPro" id="IPR002545">
    <property type="entry name" value="CheW-lke_dom"/>
</dbReference>
<dbReference type="InterPro" id="IPR037006">
    <property type="entry name" value="CheA-like_homodim_sf"/>
</dbReference>
<dbReference type="EMBL" id="JADEXP010000025">
    <property type="protein sequence ID" value="MBE9066001.1"/>
    <property type="molecule type" value="Genomic_DNA"/>
</dbReference>
<dbReference type="Pfam" id="PF02895">
    <property type="entry name" value="H-kinase_dim"/>
    <property type="match status" value="1"/>
</dbReference>
<evidence type="ECO:0000259" key="12">
    <source>
        <dbReference type="PROSITE" id="PS50851"/>
    </source>
</evidence>
<sequence>MYIEDEELRTLYRDASTDHLDKLEAGFLHLEKHPDDLPQLKKLLRATHSLKGDSRMLGVQDAETLTHQLEDLLSSVEQGERRLTPALCDCLYQGLDAVRKIAHEAITGEAANVSVFHVLAQLMNAGEKSVERPEPAESPDEDQFPHGSETEESRSPDRFINSDGESVILLPPVKRLDADDRPSTSDMVTPGAEVISSAPGVTDTKTIDTIRVEAPKLDVLMTQAGELAVTQRRITRRIDDIDQMIVFWESLAEEQLTPLGDLLKQLRANAYEDSAQLETLSNDLASGILKLRQLPLSNLFNLFPRLVRDLAKQQDKTVNLLIEGGDTQADKRILEEMKAPLTHLIRNAIDHGIEAPSEHITMGKPPAATVWLKAHQRGSHIEIDVIDDGRGLSLESIKRTAVRRGLYTEAALAKMSVEQLHNLIFAPGFSTRTTVTEISGRGVGLDVVRVNVERLKGLIQVTSSPAQGCTFRFTLNTSLATASALIVEVNQMSYAIPVEFVEMIMRVERQDIFNLEGNPAILLEENPLSVAWLTDLLELPVSVATQPMHPIQSSIPCVVLNVGSERLGIFVDALVDQQDIVLKPHSKLLKRVRNIAGATILGTGDVCMVLSPQDLLRSVQAKNTDGSVRPVTDWDMPSAKPKVLLVEDSIPIRTQVCRILEGAGYQVTTAVDGLDGFEKLQQGESFAAVVSDVEMPNLDGLELTTRIRQETKYENLPIILVTTLAQDDDKRRGAASGANAYITKGDFDQSLLIHTLRSLM</sequence>
<dbReference type="Gene3D" id="1.10.287.560">
    <property type="entry name" value="Histidine kinase CheA-like, homodimeric domain"/>
    <property type="match status" value="1"/>
</dbReference>
<dbReference type="SMART" id="SM00260">
    <property type="entry name" value="CheW"/>
    <property type="match status" value="1"/>
</dbReference>
<evidence type="ECO:0000256" key="4">
    <source>
        <dbReference type="ARBA" id="ARBA00022679"/>
    </source>
</evidence>
<dbReference type="SMART" id="SM00073">
    <property type="entry name" value="HPT"/>
    <property type="match status" value="1"/>
</dbReference>
<dbReference type="RefSeq" id="WP_193991429.1">
    <property type="nucleotide sequence ID" value="NZ_JADEXP010000025.1"/>
</dbReference>
<dbReference type="InterPro" id="IPR008207">
    <property type="entry name" value="Sig_transdc_His_kin_Hpt_dom"/>
</dbReference>
<dbReference type="InterPro" id="IPR005467">
    <property type="entry name" value="His_kinase_dom"/>
</dbReference>
<dbReference type="GO" id="GO:0006935">
    <property type="term" value="P:chemotaxis"/>
    <property type="evidence" value="ECO:0007669"/>
    <property type="project" value="InterPro"/>
</dbReference>
<evidence type="ECO:0000256" key="3">
    <source>
        <dbReference type="ARBA" id="ARBA00022553"/>
    </source>
</evidence>
<evidence type="ECO:0000256" key="2">
    <source>
        <dbReference type="ARBA" id="ARBA00012438"/>
    </source>
</evidence>
<dbReference type="InterPro" id="IPR004358">
    <property type="entry name" value="Sig_transdc_His_kin-like_C"/>
</dbReference>
<dbReference type="PROSITE" id="PS50109">
    <property type="entry name" value="HIS_KIN"/>
    <property type="match status" value="1"/>
</dbReference>
<evidence type="ECO:0000259" key="11">
    <source>
        <dbReference type="PROSITE" id="PS50110"/>
    </source>
</evidence>
<evidence type="ECO:0000256" key="8">
    <source>
        <dbReference type="PROSITE-ProRule" id="PRU00169"/>
    </source>
</evidence>
<dbReference type="GO" id="GO:0000155">
    <property type="term" value="F:phosphorelay sensor kinase activity"/>
    <property type="evidence" value="ECO:0007669"/>
    <property type="project" value="InterPro"/>
</dbReference>
<feature type="modified residue" description="Phosphohistidine" evidence="7">
    <location>
        <position position="48"/>
    </location>
</feature>
<comment type="catalytic activity">
    <reaction evidence="1">
        <text>ATP + protein L-histidine = ADP + protein N-phospho-L-histidine.</text>
        <dbReference type="EC" id="2.7.13.3"/>
    </reaction>
</comment>
<dbReference type="PROSITE" id="PS50110">
    <property type="entry name" value="RESPONSE_REGULATORY"/>
    <property type="match status" value="1"/>
</dbReference>
<dbReference type="SUPFAM" id="SSF47384">
    <property type="entry name" value="Homodimeric domain of signal transducing histidine kinase"/>
    <property type="match status" value="1"/>
</dbReference>
<keyword evidence="4" id="KW-0808">Transferase</keyword>
<keyword evidence="5 14" id="KW-0418">Kinase</keyword>
<dbReference type="CDD" id="cd00088">
    <property type="entry name" value="HPT"/>
    <property type="match status" value="1"/>
</dbReference>
<dbReference type="Pfam" id="PF01584">
    <property type="entry name" value="CheW"/>
    <property type="match status" value="1"/>
</dbReference>
<dbReference type="SMART" id="SM00448">
    <property type="entry name" value="REC"/>
    <property type="match status" value="1"/>
</dbReference>
<feature type="compositionally biased region" description="Basic and acidic residues" evidence="9">
    <location>
        <begin position="148"/>
        <end position="157"/>
    </location>
</feature>
<gene>
    <name evidence="14" type="ORF">IQ260_04980</name>
</gene>
<dbReference type="Gene3D" id="2.30.30.40">
    <property type="entry name" value="SH3 Domains"/>
    <property type="match status" value="1"/>
</dbReference>
<dbReference type="Pfam" id="PF02518">
    <property type="entry name" value="HATPase_c"/>
    <property type="match status" value="1"/>
</dbReference>
<protein>
    <recommendedName>
        <fullName evidence="2">histidine kinase</fullName>
        <ecNumber evidence="2">2.7.13.3</ecNumber>
    </recommendedName>
</protein>
<dbReference type="SUPFAM" id="SSF47226">
    <property type="entry name" value="Histidine-containing phosphotransfer domain, HPT domain"/>
    <property type="match status" value="1"/>
</dbReference>
<dbReference type="PANTHER" id="PTHR43395:SF1">
    <property type="entry name" value="CHEMOTAXIS PROTEIN CHEA"/>
    <property type="match status" value="1"/>
</dbReference>
<evidence type="ECO:0000259" key="13">
    <source>
        <dbReference type="PROSITE" id="PS50894"/>
    </source>
</evidence>
<keyword evidence="3 8" id="KW-0597">Phosphoprotein</keyword>
<dbReference type="AlphaFoldDB" id="A0A928X263"/>
<feature type="domain" description="Histidine kinase" evidence="10">
    <location>
        <begin position="250"/>
        <end position="479"/>
    </location>
</feature>
<dbReference type="GO" id="GO:0005737">
    <property type="term" value="C:cytoplasm"/>
    <property type="evidence" value="ECO:0007669"/>
    <property type="project" value="InterPro"/>
</dbReference>
<evidence type="ECO:0000256" key="6">
    <source>
        <dbReference type="ARBA" id="ARBA00023012"/>
    </source>
</evidence>
<dbReference type="InterPro" id="IPR004105">
    <property type="entry name" value="CheA-like_dim"/>
</dbReference>
<dbReference type="PANTHER" id="PTHR43395">
    <property type="entry name" value="SENSOR HISTIDINE KINASE CHEA"/>
    <property type="match status" value="1"/>
</dbReference>
<dbReference type="InterPro" id="IPR011006">
    <property type="entry name" value="CheY-like_superfamily"/>
</dbReference>
<feature type="region of interest" description="Disordered" evidence="9">
    <location>
        <begin position="127"/>
        <end position="162"/>
    </location>
</feature>
<dbReference type="InterPro" id="IPR003594">
    <property type="entry name" value="HATPase_dom"/>
</dbReference>
<feature type="domain" description="HPt" evidence="13">
    <location>
        <begin position="1"/>
        <end position="105"/>
    </location>
</feature>
<evidence type="ECO:0000256" key="1">
    <source>
        <dbReference type="ARBA" id="ARBA00000085"/>
    </source>
</evidence>
<dbReference type="InterPro" id="IPR036890">
    <property type="entry name" value="HATPase_C_sf"/>
</dbReference>
<dbReference type="Proteomes" id="UP000615026">
    <property type="component" value="Unassembled WGS sequence"/>
</dbReference>
<dbReference type="SUPFAM" id="SSF52172">
    <property type="entry name" value="CheY-like"/>
    <property type="match status" value="1"/>
</dbReference>
<dbReference type="SUPFAM" id="SSF55874">
    <property type="entry name" value="ATPase domain of HSP90 chaperone/DNA topoisomerase II/histidine kinase"/>
    <property type="match status" value="1"/>
</dbReference>
<evidence type="ECO:0000313" key="14">
    <source>
        <dbReference type="EMBL" id="MBE9066001.1"/>
    </source>
</evidence>
<reference evidence="14" key="1">
    <citation type="submission" date="2020-10" db="EMBL/GenBank/DDBJ databases">
        <authorList>
            <person name="Castelo-Branco R."/>
            <person name="Eusebio N."/>
            <person name="Adriana R."/>
            <person name="Vieira A."/>
            <person name="Brugerolle De Fraissinette N."/>
            <person name="Rezende De Castro R."/>
            <person name="Schneider M.P."/>
            <person name="Vasconcelos V."/>
            <person name="Leao P.N."/>
        </authorList>
    </citation>
    <scope>NUCLEOTIDE SEQUENCE</scope>
    <source>
        <strain evidence="14">LEGE 11479</strain>
    </source>
</reference>
<dbReference type="Gene3D" id="3.40.50.2300">
    <property type="match status" value="1"/>
</dbReference>
<dbReference type="PROSITE" id="PS50894">
    <property type="entry name" value="HPT"/>
    <property type="match status" value="1"/>
</dbReference>
<keyword evidence="15" id="KW-1185">Reference proteome</keyword>
<dbReference type="Gene3D" id="3.30.565.10">
    <property type="entry name" value="Histidine kinase-like ATPase, C-terminal domain"/>
    <property type="match status" value="1"/>
</dbReference>
<dbReference type="PROSITE" id="PS50851">
    <property type="entry name" value="CHEW"/>
    <property type="match status" value="1"/>
</dbReference>
<evidence type="ECO:0000256" key="9">
    <source>
        <dbReference type="SAM" id="MobiDB-lite"/>
    </source>
</evidence>
<dbReference type="SUPFAM" id="SSF50341">
    <property type="entry name" value="CheW-like"/>
    <property type="match status" value="1"/>
</dbReference>
<dbReference type="InterPro" id="IPR001789">
    <property type="entry name" value="Sig_transdc_resp-reg_receiver"/>
</dbReference>
<dbReference type="InterPro" id="IPR051315">
    <property type="entry name" value="Bact_Chemotaxis_CheA"/>
</dbReference>
<comment type="caution">
    <text evidence="14">The sequence shown here is derived from an EMBL/GenBank/DDBJ whole genome shotgun (WGS) entry which is preliminary data.</text>
</comment>
<feature type="modified residue" description="4-aspartylphosphate" evidence="8">
    <location>
        <position position="692"/>
    </location>
</feature>
<dbReference type="PRINTS" id="PR00344">
    <property type="entry name" value="BCTRLSENSOR"/>
</dbReference>
<dbReference type="EC" id="2.7.13.3" evidence="2"/>
<dbReference type="Pfam" id="PF00072">
    <property type="entry name" value="Response_reg"/>
    <property type="match status" value="1"/>
</dbReference>
<dbReference type="InterPro" id="IPR036641">
    <property type="entry name" value="HPT_dom_sf"/>
</dbReference>
<evidence type="ECO:0000256" key="5">
    <source>
        <dbReference type="ARBA" id="ARBA00022777"/>
    </source>
</evidence>